<dbReference type="PROSITE" id="PS00678">
    <property type="entry name" value="WD_REPEATS_1"/>
    <property type="match status" value="3"/>
</dbReference>
<keyword evidence="1 3" id="KW-0853">WD repeat</keyword>
<dbReference type="PANTHER" id="PTHR22847">
    <property type="entry name" value="WD40 REPEAT PROTEIN"/>
    <property type="match status" value="1"/>
</dbReference>
<evidence type="ECO:0000256" key="1">
    <source>
        <dbReference type="ARBA" id="ARBA00022574"/>
    </source>
</evidence>
<dbReference type="InterPro" id="IPR036322">
    <property type="entry name" value="WD40_repeat_dom_sf"/>
</dbReference>
<dbReference type="SUPFAM" id="SSF50978">
    <property type="entry name" value="WD40 repeat-like"/>
    <property type="match status" value="1"/>
</dbReference>
<dbReference type="InterPro" id="IPR001680">
    <property type="entry name" value="WD40_rpt"/>
</dbReference>
<comment type="caution">
    <text evidence="4">The sequence shown here is derived from an EMBL/GenBank/DDBJ whole genome shotgun (WGS) entry which is preliminary data.</text>
</comment>
<organism evidence="4 5">
    <name type="scientific">Clavelina lepadiformis</name>
    <name type="common">Light-bulb sea squirt</name>
    <name type="synonym">Ascidia lepadiformis</name>
    <dbReference type="NCBI Taxonomy" id="159417"/>
    <lineage>
        <taxon>Eukaryota</taxon>
        <taxon>Metazoa</taxon>
        <taxon>Chordata</taxon>
        <taxon>Tunicata</taxon>
        <taxon>Ascidiacea</taxon>
        <taxon>Aplousobranchia</taxon>
        <taxon>Clavelinidae</taxon>
        <taxon>Clavelina</taxon>
    </lineage>
</organism>
<sequence length="288" mass="31619">MDVYDGHSNDDENTIDISLAIFRGHKGEVNSCTLSPDYQLLVTAADDSRLIIWNVLKRSKLCELIGHQGPVNSCVFSSNNKLVASGSHDSTVRLWETSTSECLKVLSGHSRSVEKVCFSPDDATLCSASWDKTLNIWDVKSGVILHCLVGHSDCVKSCVFSSCGTFIASGGWDFLVKVWKLKPTLKDTSEESKWMLRRYEKAPGCDVYVISMKGHTGNVSTVAFSIAGLLASGSWDRTVCLWDPFRGNLLKKLTGHSGWIKAVNFSINSIELASTADDDTVSELSRKQ</sequence>
<dbReference type="EMBL" id="CAWYQH010000098">
    <property type="protein sequence ID" value="CAK8684903.1"/>
    <property type="molecule type" value="Genomic_DNA"/>
</dbReference>
<dbReference type="SMART" id="SM00320">
    <property type="entry name" value="WD40"/>
    <property type="match status" value="6"/>
</dbReference>
<gene>
    <name evidence="4" type="ORF">CVLEPA_LOCUS16073</name>
</gene>
<dbReference type="Proteomes" id="UP001642483">
    <property type="component" value="Unassembled WGS sequence"/>
</dbReference>
<dbReference type="PROSITE" id="PS50294">
    <property type="entry name" value="WD_REPEATS_REGION"/>
    <property type="match status" value="5"/>
</dbReference>
<dbReference type="PROSITE" id="PS50082">
    <property type="entry name" value="WD_REPEATS_2"/>
    <property type="match status" value="5"/>
</dbReference>
<dbReference type="CDD" id="cd00200">
    <property type="entry name" value="WD40"/>
    <property type="match status" value="1"/>
</dbReference>
<dbReference type="InterPro" id="IPR015943">
    <property type="entry name" value="WD40/YVTN_repeat-like_dom_sf"/>
</dbReference>
<dbReference type="PANTHER" id="PTHR22847:SF637">
    <property type="entry name" value="WD REPEAT DOMAIN 5B"/>
    <property type="match status" value="1"/>
</dbReference>
<dbReference type="InterPro" id="IPR019775">
    <property type="entry name" value="WD40_repeat_CS"/>
</dbReference>
<evidence type="ECO:0000256" key="3">
    <source>
        <dbReference type="PROSITE-ProRule" id="PRU00221"/>
    </source>
</evidence>
<protein>
    <recommendedName>
        <fullName evidence="6">WD repeat-containing protein 38</fullName>
    </recommendedName>
</protein>
<dbReference type="Pfam" id="PF00400">
    <property type="entry name" value="WD40"/>
    <property type="match status" value="6"/>
</dbReference>
<feature type="repeat" description="WD" evidence="3">
    <location>
        <begin position="148"/>
        <end position="182"/>
    </location>
</feature>
<reference evidence="4 5" key="1">
    <citation type="submission" date="2024-02" db="EMBL/GenBank/DDBJ databases">
        <authorList>
            <person name="Daric V."/>
            <person name="Darras S."/>
        </authorList>
    </citation>
    <scope>NUCLEOTIDE SEQUENCE [LARGE SCALE GENOMIC DNA]</scope>
</reference>
<dbReference type="Gene3D" id="2.130.10.10">
    <property type="entry name" value="YVTN repeat-like/Quinoprotein amine dehydrogenase"/>
    <property type="match status" value="3"/>
</dbReference>
<name>A0ABP0G1Y5_CLALP</name>
<evidence type="ECO:0000256" key="2">
    <source>
        <dbReference type="ARBA" id="ARBA00022737"/>
    </source>
</evidence>
<feature type="repeat" description="WD" evidence="3">
    <location>
        <begin position="106"/>
        <end position="147"/>
    </location>
</feature>
<keyword evidence="5" id="KW-1185">Reference proteome</keyword>
<feature type="repeat" description="WD" evidence="3">
    <location>
        <begin position="64"/>
        <end position="105"/>
    </location>
</feature>
<evidence type="ECO:0008006" key="6">
    <source>
        <dbReference type="Google" id="ProtNLM"/>
    </source>
</evidence>
<accession>A0ABP0G1Y5</accession>
<evidence type="ECO:0000313" key="5">
    <source>
        <dbReference type="Proteomes" id="UP001642483"/>
    </source>
</evidence>
<evidence type="ECO:0000313" key="4">
    <source>
        <dbReference type="EMBL" id="CAK8684903.1"/>
    </source>
</evidence>
<keyword evidence="2" id="KW-0677">Repeat</keyword>
<dbReference type="InterPro" id="IPR020472">
    <property type="entry name" value="WD40_PAC1"/>
</dbReference>
<dbReference type="PRINTS" id="PR00320">
    <property type="entry name" value="GPROTEINBRPT"/>
</dbReference>
<feature type="repeat" description="WD" evidence="3">
    <location>
        <begin position="22"/>
        <end position="55"/>
    </location>
</feature>
<proteinExistence type="predicted"/>
<feature type="repeat" description="WD" evidence="3">
    <location>
        <begin position="212"/>
        <end position="243"/>
    </location>
</feature>